<proteinExistence type="predicted"/>
<evidence type="ECO:0000313" key="2">
    <source>
        <dbReference type="Proteomes" id="UP001143910"/>
    </source>
</evidence>
<reference evidence="1" key="1">
    <citation type="submission" date="2022-08" db="EMBL/GenBank/DDBJ databases">
        <title>Genome Sequence of Lecanicillium fungicola.</title>
        <authorList>
            <person name="Buettner E."/>
        </authorList>
    </citation>
    <scope>NUCLEOTIDE SEQUENCE</scope>
    <source>
        <strain evidence="1">Babe33</strain>
    </source>
</reference>
<sequence>MTLEIVRLVSVIQDSVAKLATHFESNGIPPPSFNIDVPADLGISPDLKNIDDARISALSACMELHDLLLGPRKLITTITNPAALQAIYRFDIASKFPIGEEISYKELSERCGLPEQDLRSLVRYAILHHRVFQEPRAGVVAHTSASKLLAENSNVRDMVGLTAEEWAPAYTKTVDALVQFPDRKPNQTGFALANNTEKSFYEFLSTHPARIGRFAGAMKLLSADTGAQVRFLIDHYAWGALGTGRVVDVGGSKGHISVKLAESFPSLRFVVQDLPDVVAGAEQLIPAEVGQRFTFMHHDIFHEQTTHGDVFLLRYILHNWPDDECIRIIRALVPALRPGSKILINDHIIPGPGVLPLSTDRDLRAMDLRMMTIQNARERELPEWESILHAADSRLRIVSVKLMDHSLTGLLEVELVD</sequence>
<accession>A0ACC1NXQ3</accession>
<comment type="caution">
    <text evidence="1">The sequence shown here is derived from an EMBL/GenBank/DDBJ whole genome shotgun (WGS) entry which is preliminary data.</text>
</comment>
<evidence type="ECO:0000313" key="1">
    <source>
        <dbReference type="EMBL" id="KAJ2983849.1"/>
    </source>
</evidence>
<keyword evidence="2" id="KW-1185">Reference proteome</keyword>
<name>A0ACC1NXQ3_9HYPO</name>
<dbReference type="Proteomes" id="UP001143910">
    <property type="component" value="Unassembled WGS sequence"/>
</dbReference>
<protein>
    <submittedName>
        <fullName evidence="1">Uncharacterized protein</fullName>
    </submittedName>
</protein>
<gene>
    <name evidence="1" type="ORF">NQ176_g399</name>
</gene>
<organism evidence="1 2">
    <name type="scientific">Zarea fungicola</name>
    <dbReference type="NCBI Taxonomy" id="93591"/>
    <lineage>
        <taxon>Eukaryota</taxon>
        <taxon>Fungi</taxon>
        <taxon>Dikarya</taxon>
        <taxon>Ascomycota</taxon>
        <taxon>Pezizomycotina</taxon>
        <taxon>Sordariomycetes</taxon>
        <taxon>Hypocreomycetidae</taxon>
        <taxon>Hypocreales</taxon>
        <taxon>Cordycipitaceae</taxon>
        <taxon>Zarea</taxon>
    </lineage>
</organism>
<dbReference type="EMBL" id="JANJQO010000014">
    <property type="protein sequence ID" value="KAJ2983849.1"/>
    <property type="molecule type" value="Genomic_DNA"/>
</dbReference>